<sequence>MEHSDNKINDSDVINNKFETKMDEMNEIDKYEFVTNEDNRVFNYEKQNIIPLNRDFVENKEIKISPRIYSRLLRSQGHLCIAKEAIEEMHRYLKLYIDRVITTCVDLLIKNNISNTFGKIDEFKTSKKTAKDTYENLQKYMFINEYEKFHKNTKKGEKEKEKDTIARIKHMSKCCIYNAFLLNNMVLNTISDPKPTWVIIYGKNMLNTCFSQTNLYKSFYKKVKTEDGQTIEKPIDEDTKKKLDQIKTNFMNFNYSAEVDFKQILNTIKTANLEEIYDLSVNVPKYNKDFELAIVNGKNMLSSCFSDTNLCKKSVKMSSKIAKDDSGEEIKQIIDQTIHDKLNEIFTNFDKFDYSKVNIKEYFKTIRSATNLDVILKLSTTIPKSDNTDNIGFDTNVRKYVKRWLNVVKETKNTEDLYISDIYKYISDVKYKDDFASTFDDDKDMESQLSEIEGINKQLTNCEKLRSLVLMNLNLDEITLNKSDLTKLELEKLEITEVGPNELKLEQSEIDKFDKLELNKIKFRKQKKLGKYLSLLDNNVKLDRNYYMKFSDDLFIPKAKFQNYVKKLIRGRDVKSKKDVDQGTGINLSSDLLFSMQVAFEALFKRVAHKTYHNAVKVSNRSTVFDTDIIAYFGVLENAPVHEFLKKLANM</sequence>
<dbReference type="AlphaFoldDB" id="A0A6C0JBL5"/>
<dbReference type="EMBL" id="MN740353">
    <property type="protein sequence ID" value="QHU02086.1"/>
    <property type="molecule type" value="Genomic_DNA"/>
</dbReference>
<protein>
    <submittedName>
        <fullName evidence="1">Uncharacterized protein</fullName>
    </submittedName>
</protein>
<proteinExistence type="predicted"/>
<name>A0A6C0JBL5_9ZZZZ</name>
<organism evidence="1">
    <name type="scientific">viral metagenome</name>
    <dbReference type="NCBI Taxonomy" id="1070528"/>
    <lineage>
        <taxon>unclassified sequences</taxon>
        <taxon>metagenomes</taxon>
        <taxon>organismal metagenomes</taxon>
    </lineage>
</organism>
<evidence type="ECO:0000313" key="1">
    <source>
        <dbReference type="EMBL" id="QHU02086.1"/>
    </source>
</evidence>
<accession>A0A6C0JBL5</accession>
<reference evidence="1" key="1">
    <citation type="journal article" date="2020" name="Nature">
        <title>Giant virus diversity and host interactions through global metagenomics.</title>
        <authorList>
            <person name="Schulz F."/>
            <person name="Roux S."/>
            <person name="Paez-Espino D."/>
            <person name="Jungbluth S."/>
            <person name="Walsh D.A."/>
            <person name="Denef V.J."/>
            <person name="McMahon K.D."/>
            <person name="Konstantinidis K.T."/>
            <person name="Eloe-Fadrosh E.A."/>
            <person name="Kyrpides N.C."/>
            <person name="Woyke T."/>
        </authorList>
    </citation>
    <scope>NUCLEOTIDE SEQUENCE</scope>
    <source>
        <strain evidence="1">GVMAG-M-3300025880-56</strain>
    </source>
</reference>